<reference evidence="3 4" key="1">
    <citation type="submission" date="2020-05" db="EMBL/GenBank/DDBJ databases">
        <title>Bremerella alba sp. nov., a novel planctomycete isolated from the surface of the macroalga Fucus spiralis.</title>
        <authorList>
            <person name="Godinho O."/>
            <person name="Botelho R."/>
            <person name="Albuquerque L."/>
            <person name="Wiegand S."/>
            <person name="Da Costa M.S."/>
            <person name="Lobo-Da-Cunha A."/>
            <person name="Jogler C."/>
            <person name="Lage O.M."/>
        </authorList>
    </citation>
    <scope>NUCLEOTIDE SEQUENCE [LARGE SCALE GENOMIC DNA]</scope>
    <source>
        <strain evidence="3 4">FF15</strain>
    </source>
</reference>
<dbReference type="AlphaFoldDB" id="A0A7V8V8M4"/>
<evidence type="ECO:0000313" key="3">
    <source>
        <dbReference type="EMBL" id="MBA2116980.1"/>
    </source>
</evidence>
<evidence type="ECO:0000313" key="4">
    <source>
        <dbReference type="Proteomes" id="UP000551616"/>
    </source>
</evidence>
<comment type="similarity">
    <text evidence="1 2">Belongs to the UPF0145 family.</text>
</comment>
<comment type="caution">
    <text evidence="3">The sequence shown here is derived from an EMBL/GenBank/DDBJ whole genome shotgun (WGS) entry which is preliminary data.</text>
</comment>
<dbReference type="PANTHER" id="PTHR34068:SF2">
    <property type="entry name" value="UPF0145 PROTEIN SCO3412"/>
    <property type="match status" value="1"/>
</dbReference>
<dbReference type="Gene3D" id="3.30.110.70">
    <property type="entry name" value="Hypothetical protein apc22750. Chain B"/>
    <property type="match status" value="1"/>
</dbReference>
<gene>
    <name evidence="3" type="ORF">HOV93_41740</name>
</gene>
<dbReference type="InterPro" id="IPR002765">
    <property type="entry name" value="UPF0145_YbjQ-like"/>
</dbReference>
<accession>A0A7V8V8M4</accession>
<organism evidence="3 4">
    <name type="scientific">Bremerella alba</name>
    <dbReference type="NCBI Taxonomy" id="980252"/>
    <lineage>
        <taxon>Bacteria</taxon>
        <taxon>Pseudomonadati</taxon>
        <taxon>Planctomycetota</taxon>
        <taxon>Planctomycetia</taxon>
        <taxon>Pirellulales</taxon>
        <taxon>Pirellulaceae</taxon>
        <taxon>Bremerella</taxon>
    </lineage>
</organism>
<dbReference type="PANTHER" id="PTHR34068">
    <property type="entry name" value="UPF0145 PROTEIN YBJQ"/>
    <property type="match status" value="1"/>
</dbReference>
<name>A0A7V8V8M4_9BACT</name>
<dbReference type="SUPFAM" id="SSF117782">
    <property type="entry name" value="YbjQ-like"/>
    <property type="match status" value="1"/>
</dbReference>
<dbReference type="EMBL" id="JABRWO010000012">
    <property type="protein sequence ID" value="MBA2116980.1"/>
    <property type="molecule type" value="Genomic_DNA"/>
</dbReference>
<dbReference type="HAMAP" id="MF_00338">
    <property type="entry name" value="UPF0145"/>
    <property type="match status" value="1"/>
</dbReference>
<evidence type="ECO:0000256" key="1">
    <source>
        <dbReference type="ARBA" id="ARBA00010751"/>
    </source>
</evidence>
<dbReference type="InterPro" id="IPR035439">
    <property type="entry name" value="UPF0145_dom_sf"/>
</dbReference>
<keyword evidence="4" id="KW-1185">Reference proteome</keyword>
<sequence length="108" mass="11509">MIVTTGNDVEGQRIVEYLGLVRGIVVRSTSIARGFIGGIRAIGGGNIPEYAAVCEEARQHAYDLMLEHAQQVGADAIIGVRYDATEFMPGSTEVLAYGTAVKLQPNAE</sequence>
<protein>
    <recommendedName>
        <fullName evidence="2">UPF0145 protein HOV93_41740</fullName>
    </recommendedName>
</protein>
<proteinExistence type="inferred from homology"/>
<dbReference type="RefSeq" id="WP_207398364.1">
    <property type="nucleotide sequence ID" value="NZ_JABRWO010000012.1"/>
</dbReference>
<dbReference type="Proteomes" id="UP000551616">
    <property type="component" value="Unassembled WGS sequence"/>
</dbReference>
<dbReference type="Pfam" id="PF01906">
    <property type="entry name" value="YbjQ_1"/>
    <property type="match status" value="1"/>
</dbReference>
<evidence type="ECO:0000256" key="2">
    <source>
        <dbReference type="HAMAP-Rule" id="MF_00338"/>
    </source>
</evidence>